<name>A0A937X2G7_9BACT</name>
<protein>
    <submittedName>
        <fullName evidence="2">DUF1552 domain-containing protein</fullName>
    </submittedName>
</protein>
<sequence>MTPFRLDRRTVLKTSAATIALPLLDAMGWADEQPRAAARPPARFVSMFFGIGVPLPPPGHGHRGTWSWFPPTTGRDYVLSEIHRALAPFRDQMTFVSGMDNHRARISDGHGCIPQWLTGARPGDPNSISIDQLIAQRTAQDVFMPSLVLSGTATGGTAIAPPSLSFDQRGQRVPSEDNPRRTFERLFGRDADSLAQQRVTIARERSVLDLAIEQTRALEARLGTADRQRLDQHFEAIRQSERELARAEQWLDRPRPNVDARIDAFPSGFNACRDAAELNRFYANHIETIAHAFATDSSRTAHFCMQAEGAGGLKHDISRLLGVNDIHSLSHDSGNPDYYKNWGVWAQCMSDQVGRLVKRLSEMKEGDGTILDRTIILFGSQCSDVHWNRNYPTLLIGGSRLGLRHGRHLRYPDGEFSNLLATLLTCYGIDEPRFGHATGRVPALLEG</sequence>
<evidence type="ECO:0000256" key="1">
    <source>
        <dbReference type="SAM" id="MobiDB-lite"/>
    </source>
</evidence>
<evidence type="ECO:0000313" key="2">
    <source>
        <dbReference type="EMBL" id="MBM3274811.1"/>
    </source>
</evidence>
<reference evidence="2 3" key="1">
    <citation type="submission" date="2019-03" db="EMBL/GenBank/DDBJ databases">
        <title>Lake Tanganyika Metagenome-Assembled Genomes (MAGs).</title>
        <authorList>
            <person name="Tran P."/>
        </authorList>
    </citation>
    <scope>NUCLEOTIDE SEQUENCE [LARGE SCALE GENOMIC DNA]</scope>
    <source>
        <strain evidence="2">K_DeepCast_65m_m2_236</strain>
    </source>
</reference>
<dbReference type="Pfam" id="PF07586">
    <property type="entry name" value="HXXSHH"/>
    <property type="match status" value="1"/>
</dbReference>
<dbReference type="AlphaFoldDB" id="A0A937X2G7"/>
<dbReference type="PROSITE" id="PS51318">
    <property type="entry name" value="TAT"/>
    <property type="match status" value="1"/>
</dbReference>
<dbReference type="EMBL" id="VGJX01000336">
    <property type="protein sequence ID" value="MBM3274811.1"/>
    <property type="molecule type" value="Genomic_DNA"/>
</dbReference>
<organism evidence="2 3">
    <name type="scientific">Candidatus Tanganyikabacteria bacterium</name>
    <dbReference type="NCBI Taxonomy" id="2961651"/>
    <lineage>
        <taxon>Bacteria</taxon>
        <taxon>Bacillati</taxon>
        <taxon>Candidatus Sericytochromatia</taxon>
        <taxon>Candidatus Tanganyikabacteria</taxon>
    </lineage>
</organism>
<dbReference type="Proteomes" id="UP000703893">
    <property type="component" value="Unassembled WGS sequence"/>
</dbReference>
<accession>A0A937X2G7</accession>
<dbReference type="InterPro" id="IPR006311">
    <property type="entry name" value="TAT_signal"/>
</dbReference>
<evidence type="ECO:0000313" key="3">
    <source>
        <dbReference type="Proteomes" id="UP000703893"/>
    </source>
</evidence>
<dbReference type="InterPro" id="IPR011447">
    <property type="entry name" value="DUF1552"/>
</dbReference>
<proteinExistence type="predicted"/>
<feature type="region of interest" description="Disordered" evidence="1">
    <location>
        <begin position="159"/>
        <end position="178"/>
    </location>
</feature>
<gene>
    <name evidence="2" type="ORF">FJZ00_06640</name>
</gene>
<comment type="caution">
    <text evidence="2">The sequence shown here is derived from an EMBL/GenBank/DDBJ whole genome shotgun (WGS) entry which is preliminary data.</text>
</comment>